<dbReference type="Pfam" id="PF08561">
    <property type="entry name" value="Ribosomal_L37"/>
    <property type="match status" value="1"/>
</dbReference>
<feature type="region of interest" description="Disordered" evidence="8">
    <location>
        <begin position="175"/>
        <end position="206"/>
    </location>
</feature>
<feature type="compositionally biased region" description="Low complexity" evidence="8">
    <location>
        <begin position="20"/>
        <end position="36"/>
    </location>
</feature>
<evidence type="ECO:0000313" key="10">
    <source>
        <dbReference type="Proteomes" id="UP000019373"/>
    </source>
</evidence>
<dbReference type="OrthoDB" id="10252718at2759"/>
<sequence>MICSSCRRTLLSHLPGRVNSTPPIRYTSTTPSTSPAPRQPPPNIALPTAKTTSSAISSNSPGISQPLSTPMLPSTSSASRPNQAKPSKQQKLVGSIPGGTPLQGLGYLKAKPTIVAKEDDEYPDWLWTLLEPEAGAATKGEKSAADIAALPRAARDKYTKKQAKLLKNVPKPIPLHEQSKDLTRPGESAVVSMQRRQEVVRSSRNARRKAIKEENFLRGL</sequence>
<dbReference type="GO" id="GO:0005762">
    <property type="term" value="C:mitochondrial large ribosomal subunit"/>
    <property type="evidence" value="ECO:0007669"/>
    <property type="project" value="TreeGrafter"/>
</dbReference>
<dbReference type="OMA" id="YPEWLWR"/>
<keyword evidence="3" id="KW-0689">Ribosomal protein</keyword>
<dbReference type="InterPro" id="IPR013870">
    <property type="entry name" value="Ribosomal_mL54"/>
</dbReference>
<evidence type="ECO:0000313" key="9">
    <source>
        <dbReference type="EMBL" id="ERF73611.1"/>
    </source>
</evidence>
<dbReference type="eggNOG" id="ENOG502SBZ8">
    <property type="taxonomic scope" value="Eukaryota"/>
</dbReference>
<organism evidence="9 10">
    <name type="scientific">Endocarpon pusillum (strain Z07020 / HMAS-L-300199)</name>
    <name type="common">Lichen-forming fungus</name>
    <dbReference type="NCBI Taxonomy" id="1263415"/>
    <lineage>
        <taxon>Eukaryota</taxon>
        <taxon>Fungi</taxon>
        <taxon>Dikarya</taxon>
        <taxon>Ascomycota</taxon>
        <taxon>Pezizomycotina</taxon>
        <taxon>Eurotiomycetes</taxon>
        <taxon>Chaetothyriomycetidae</taxon>
        <taxon>Verrucariales</taxon>
        <taxon>Verrucariaceae</taxon>
        <taxon>Endocarpon</taxon>
    </lineage>
</organism>
<gene>
    <name evidence="9" type="ORF">EPUS_00864</name>
</gene>
<evidence type="ECO:0000256" key="2">
    <source>
        <dbReference type="ARBA" id="ARBA00022946"/>
    </source>
</evidence>
<name>U1GNV5_ENDPU</name>
<keyword evidence="4" id="KW-0496">Mitochondrion</keyword>
<dbReference type="Proteomes" id="UP000019373">
    <property type="component" value="Unassembled WGS sequence"/>
</dbReference>
<feature type="compositionally biased region" description="Polar residues" evidence="8">
    <location>
        <begin position="80"/>
        <end position="92"/>
    </location>
</feature>
<comment type="subcellular location">
    <subcellularLocation>
        <location evidence="1">Mitochondrion</location>
    </subcellularLocation>
</comment>
<proteinExistence type="inferred from homology"/>
<reference evidence="10" key="1">
    <citation type="journal article" date="2014" name="BMC Genomics">
        <title>Genome characteristics reveal the impact of lichenization on lichen-forming fungus Endocarpon pusillum Hedwig (Verrucariales, Ascomycota).</title>
        <authorList>
            <person name="Wang Y.-Y."/>
            <person name="Liu B."/>
            <person name="Zhang X.-Y."/>
            <person name="Zhou Q.-M."/>
            <person name="Zhang T."/>
            <person name="Li H."/>
            <person name="Yu Y.-F."/>
            <person name="Zhang X.-L."/>
            <person name="Hao X.-Y."/>
            <person name="Wang M."/>
            <person name="Wang L."/>
            <person name="Wei J.-C."/>
        </authorList>
    </citation>
    <scope>NUCLEOTIDE SEQUENCE [LARGE SCALE GENOMIC DNA]</scope>
    <source>
        <strain evidence="10">Z07020 / HMAS-L-300199</strain>
    </source>
</reference>
<dbReference type="AlphaFoldDB" id="U1GNV5"/>
<evidence type="ECO:0000256" key="5">
    <source>
        <dbReference type="ARBA" id="ARBA00023274"/>
    </source>
</evidence>
<evidence type="ECO:0000256" key="1">
    <source>
        <dbReference type="ARBA" id="ARBA00004173"/>
    </source>
</evidence>
<dbReference type="GeneID" id="19235924"/>
<feature type="compositionally biased region" description="Low complexity" evidence="8">
    <location>
        <begin position="53"/>
        <end position="79"/>
    </location>
</feature>
<keyword evidence="5" id="KW-0687">Ribonucleoprotein</keyword>
<evidence type="ECO:0000256" key="7">
    <source>
        <dbReference type="ARBA" id="ARBA00035179"/>
    </source>
</evidence>
<evidence type="ECO:0000256" key="4">
    <source>
        <dbReference type="ARBA" id="ARBA00023128"/>
    </source>
</evidence>
<dbReference type="PANTHER" id="PTHR28595:SF1">
    <property type="entry name" value="LARGE RIBOSOMAL SUBUNIT PROTEIN ML54"/>
    <property type="match status" value="1"/>
</dbReference>
<comment type="similarity">
    <text evidence="6">Belongs to the mitochondrion-specific ribosomal protein mL54 family.</text>
</comment>
<evidence type="ECO:0000256" key="8">
    <source>
        <dbReference type="SAM" id="MobiDB-lite"/>
    </source>
</evidence>
<dbReference type="RefSeq" id="XP_007800614.1">
    <property type="nucleotide sequence ID" value="XM_007802423.1"/>
</dbReference>
<dbReference type="PANTHER" id="PTHR28595">
    <property type="entry name" value="39S RIBOSOMAL PROTEIN L54, MITOCHONDRIAL"/>
    <property type="match status" value="1"/>
</dbReference>
<dbReference type="GO" id="GO:0003735">
    <property type="term" value="F:structural constituent of ribosome"/>
    <property type="evidence" value="ECO:0007669"/>
    <property type="project" value="TreeGrafter"/>
</dbReference>
<keyword evidence="2" id="KW-0809">Transit peptide</keyword>
<protein>
    <recommendedName>
        <fullName evidence="7">Large ribosomal subunit protein mL54</fullName>
    </recommendedName>
</protein>
<accession>U1GNV5</accession>
<evidence type="ECO:0000256" key="6">
    <source>
        <dbReference type="ARBA" id="ARBA00033752"/>
    </source>
</evidence>
<dbReference type="EMBL" id="KE720941">
    <property type="protein sequence ID" value="ERF73611.1"/>
    <property type="molecule type" value="Genomic_DNA"/>
</dbReference>
<keyword evidence="10" id="KW-1185">Reference proteome</keyword>
<feature type="region of interest" description="Disordered" evidence="8">
    <location>
        <begin position="13"/>
        <end position="100"/>
    </location>
</feature>
<evidence type="ECO:0000256" key="3">
    <source>
        <dbReference type="ARBA" id="ARBA00022980"/>
    </source>
</evidence>
<dbReference type="HOGENOM" id="CLU_086132_0_0_1"/>